<dbReference type="Pfam" id="PF13614">
    <property type="entry name" value="AAA_31"/>
    <property type="match status" value="1"/>
</dbReference>
<evidence type="ECO:0000313" key="5">
    <source>
        <dbReference type="Proteomes" id="UP000070659"/>
    </source>
</evidence>
<accession>A0A132N754</accession>
<dbReference type="EMBL" id="JYIK01001122">
    <property type="protein sequence ID" value="KWX04631.1"/>
    <property type="molecule type" value="Genomic_DNA"/>
</dbReference>
<feature type="domain" description="AAA" evidence="1">
    <location>
        <begin position="27"/>
        <end position="212"/>
    </location>
</feature>
<dbReference type="SUPFAM" id="SSF52540">
    <property type="entry name" value="P-loop containing nucleoside triphosphate hydrolases"/>
    <property type="match status" value="1"/>
</dbReference>
<dbReference type="PATRIC" id="fig|1469144.8.peg.1648"/>
<organism evidence="3 5">
    <name type="scientific">Carbonactinospora thermoautotrophica</name>
    <dbReference type="NCBI Taxonomy" id="1469144"/>
    <lineage>
        <taxon>Bacteria</taxon>
        <taxon>Bacillati</taxon>
        <taxon>Actinomycetota</taxon>
        <taxon>Actinomycetes</taxon>
        <taxon>Kitasatosporales</taxon>
        <taxon>Carbonactinosporaceae</taxon>
        <taxon>Carbonactinospora</taxon>
    </lineage>
</organism>
<dbReference type="Proteomes" id="UP000070659">
    <property type="component" value="Unassembled WGS sequence"/>
</dbReference>
<reference evidence="4" key="2">
    <citation type="submission" date="2015-02" db="EMBL/GenBank/DDBJ databases">
        <title>Physiological reanalysis, assessment of diazotrophy, and genome sequences of multiple isolates of Streptomyces thermoautotrophicus.</title>
        <authorList>
            <person name="MacKellar D.C."/>
            <person name="Lieber L."/>
            <person name="Norman J."/>
            <person name="Bolger A."/>
            <person name="Tobin C."/>
            <person name="Murray J.W."/>
            <person name="Friesen M."/>
            <person name="Prell J."/>
        </authorList>
    </citation>
    <scope>NUCLEOTIDE SEQUENCE [LARGE SCALE GENOMIC DNA]</scope>
    <source>
        <strain evidence="4">UBT1</strain>
    </source>
</reference>
<evidence type="ECO:0000313" key="3">
    <source>
        <dbReference type="EMBL" id="KWX05969.1"/>
    </source>
</evidence>
<evidence type="ECO:0000313" key="4">
    <source>
        <dbReference type="Proteomes" id="UP000070598"/>
    </source>
</evidence>
<dbReference type="Gene3D" id="3.40.50.300">
    <property type="entry name" value="P-loop containing nucleotide triphosphate hydrolases"/>
    <property type="match status" value="1"/>
</dbReference>
<dbReference type="InterPro" id="IPR027417">
    <property type="entry name" value="P-loop_NTPase"/>
</dbReference>
<sequence>MTELAPDKLVTPEIRAALVAARACAPITRKGGVGKTYSAAQLMGMAARAGMKVLGVELDSQDTLGLSLGLRDKNRTRNEGDDGASLRTALITGTQPLVLRGVREYENGGRLDIIPSGESIDAALTALSVLGYAERTPYQARLAEIIAPLAGEYNYDLIVFDCDPKQKVARELVYVAARYAWAPVDVDPSSYIDGVRAVGRELKSLRALNPTLRFLGVLPFAVPFASIRADLKARERAQNGEELPVTNHLAKMRTEVNDILRTERVDPTAPDSELLFAEDHAYGLPVVFQSAIREGSIAASRAREAGKLLFEVVAERQQLAAEREAGPSVQELLLRQAAGEDVSAELEAMRARADALRALPGSAENMFLDYQPWFSEMLRLMLEVERAEQAGGSA</sequence>
<evidence type="ECO:0000313" key="2">
    <source>
        <dbReference type="EMBL" id="KWX04631.1"/>
    </source>
</evidence>
<comment type="caution">
    <text evidence="3">The sequence shown here is derived from an EMBL/GenBank/DDBJ whole genome shotgun (WGS) entry which is preliminary data.</text>
</comment>
<evidence type="ECO:0000259" key="1">
    <source>
        <dbReference type="Pfam" id="PF13614"/>
    </source>
</evidence>
<reference evidence="3 5" key="1">
    <citation type="submission" date="2015-02" db="EMBL/GenBank/DDBJ databases">
        <title>Physiological reanalysis, assessment of diazotrophy, and genome sequences of multiple isolates of Streptomyces thermoautotrophicus.</title>
        <authorList>
            <person name="MacKellar D.C."/>
            <person name="Lieber L."/>
            <person name="Norman J."/>
            <person name="Bolger A."/>
            <person name="Tobin C."/>
            <person name="Murray J.W."/>
            <person name="Prell J."/>
        </authorList>
    </citation>
    <scope>NUCLEOTIDE SEQUENCE [LARGE SCALE GENOMIC DNA]</scope>
    <source>
        <strain evidence="3 5">UBT1</strain>
    </source>
</reference>
<dbReference type="InterPro" id="IPR025669">
    <property type="entry name" value="AAA_dom"/>
</dbReference>
<dbReference type="InterPro" id="IPR050678">
    <property type="entry name" value="DNA_Partitioning_ATPase"/>
</dbReference>
<dbReference type="Proteomes" id="UP000070598">
    <property type="component" value="Unassembled WGS sequence"/>
</dbReference>
<name>A0A132N754_9ACTN</name>
<dbReference type="PANTHER" id="PTHR13696:SF52">
    <property type="entry name" value="PARA FAMILY PROTEIN CT_582"/>
    <property type="match status" value="1"/>
</dbReference>
<proteinExistence type="predicted"/>
<gene>
    <name evidence="3" type="ORF">TH66_00175</name>
    <name evidence="2" type="ORF">TR74_24220</name>
</gene>
<dbReference type="AlphaFoldDB" id="A0A132N754"/>
<protein>
    <recommendedName>
        <fullName evidence="1">AAA domain-containing protein</fullName>
    </recommendedName>
</protein>
<dbReference type="EMBL" id="JYIJ01000008">
    <property type="protein sequence ID" value="KWX05969.1"/>
    <property type="molecule type" value="Genomic_DNA"/>
</dbReference>
<dbReference type="RefSeq" id="WP_067067457.1">
    <property type="nucleotide sequence ID" value="NZ_JYIJ01000008.1"/>
</dbReference>
<dbReference type="PANTHER" id="PTHR13696">
    <property type="entry name" value="P-LOOP CONTAINING NUCLEOSIDE TRIPHOSPHATE HYDROLASE"/>
    <property type="match status" value="1"/>
</dbReference>